<gene>
    <name evidence="2" type="ORF">GA0061099_100831</name>
</gene>
<proteinExistence type="predicted"/>
<feature type="region of interest" description="Disordered" evidence="1">
    <location>
        <begin position="1"/>
        <end position="31"/>
    </location>
</feature>
<dbReference type="AlphaFoldDB" id="A0A1C3WYE5"/>
<sequence>MEQETRSDQPASEIEQPISQPRSDERMDSSLAFVSEGLEQLRDSHC</sequence>
<evidence type="ECO:0000313" key="2">
    <source>
        <dbReference type="EMBL" id="SCB45020.1"/>
    </source>
</evidence>
<evidence type="ECO:0000313" key="3">
    <source>
        <dbReference type="Proteomes" id="UP000183174"/>
    </source>
</evidence>
<dbReference type="Proteomes" id="UP000183174">
    <property type="component" value="Unassembled WGS sequence"/>
</dbReference>
<reference evidence="2 3" key="1">
    <citation type="submission" date="2016-08" db="EMBL/GenBank/DDBJ databases">
        <authorList>
            <person name="Seilhamer J.J."/>
        </authorList>
    </citation>
    <scope>NUCLEOTIDE SEQUENCE [LARGE SCALE GENOMIC DNA]</scope>
    <source>
        <strain evidence="2 3">CCBAU 10071</strain>
    </source>
</reference>
<protein>
    <submittedName>
        <fullName evidence="2">Uncharacterized protein</fullName>
    </submittedName>
</protein>
<name>A0A1C3WYE5_9BRAD</name>
<dbReference type="EMBL" id="FMAE01000008">
    <property type="protein sequence ID" value="SCB45020.1"/>
    <property type="molecule type" value="Genomic_DNA"/>
</dbReference>
<accession>A0A1C3WYE5</accession>
<organism evidence="2 3">
    <name type="scientific">Bradyrhizobium yuanmingense</name>
    <dbReference type="NCBI Taxonomy" id="108015"/>
    <lineage>
        <taxon>Bacteria</taxon>
        <taxon>Pseudomonadati</taxon>
        <taxon>Pseudomonadota</taxon>
        <taxon>Alphaproteobacteria</taxon>
        <taxon>Hyphomicrobiales</taxon>
        <taxon>Nitrobacteraceae</taxon>
        <taxon>Bradyrhizobium</taxon>
    </lineage>
</organism>
<evidence type="ECO:0000256" key="1">
    <source>
        <dbReference type="SAM" id="MobiDB-lite"/>
    </source>
</evidence>